<evidence type="ECO:0000313" key="2">
    <source>
        <dbReference type="EMBL" id="MFC3890890.1"/>
    </source>
</evidence>
<dbReference type="RefSeq" id="WP_382369617.1">
    <property type="nucleotide sequence ID" value="NZ_JBHRZI010000008.1"/>
</dbReference>
<evidence type="ECO:0000313" key="3">
    <source>
        <dbReference type="Proteomes" id="UP001595690"/>
    </source>
</evidence>
<evidence type="ECO:0000256" key="1">
    <source>
        <dbReference type="SAM" id="Phobius"/>
    </source>
</evidence>
<proteinExistence type="predicted"/>
<dbReference type="Proteomes" id="UP001595690">
    <property type="component" value="Unassembled WGS sequence"/>
</dbReference>
<organism evidence="2 3">
    <name type="scientific">Lentzea rhizosphaerae</name>
    <dbReference type="NCBI Taxonomy" id="2041025"/>
    <lineage>
        <taxon>Bacteria</taxon>
        <taxon>Bacillati</taxon>
        <taxon>Actinomycetota</taxon>
        <taxon>Actinomycetes</taxon>
        <taxon>Pseudonocardiales</taxon>
        <taxon>Pseudonocardiaceae</taxon>
        <taxon>Lentzea</taxon>
    </lineage>
</organism>
<feature type="transmembrane region" description="Helical" evidence="1">
    <location>
        <begin position="114"/>
        <end position="136"/>
    </location>
</feature>
<comment type="caution">
    <text evidence="2">The sequence shown here is derived from an EMBL/GenBank/DDBJ whole genome shotgun (WGS) entry which is preliminary data.</text>
</comment>
<accession>A0ABV8BLT9</accession>
<keyword evidence="1" id="KW-1133">Transmembrane helix</keyword>
<gene>
    <name evidence="2" type="ORF">ACFOWZ_05340</name>
</gene>
<sequence length="260" mass="26661">MRHLSAELRKLVSLRASLVAAGLCFVAAPAIAGLNGNSVRTRLAAGDTSLLSHRSVAEGGFEAVMFAVIAGIVLGVVIMSSEYTANAGDVGGGRQILATLTSVPRRGSLLVAKAGALTLVTVLLSSATIFTGLVVGQALLGPFGRSPWQAAGELGWRLPGAVFYCVCMALIAFAVTTITRSGVVPLIVLIVNGSLVSVSLLLSKVTSWAKFLPDAAGIHLFARGTAFTEQLPPLVGAAVLTAWTVLGLVVGVVVFARRDA</sequence>
<keyword evidence="1" id="KW-0812">Transmembrane</keyword>
<name>A0ABV8BLT9_9PSEU</name>
<protein>
    <submittedName>
        <fullName evidence="2">ABC transporter permease</fullName>
    </submittedName>
</protein>
<feature type="transmembrane region" description="Helical" evidence="1">
    <location>
        <begin position="234"/>
        <end position="256"/>
    </location>
</feature>
<reference evidence="3" key="1">
    <citation type="journal article" date="2019" name="Int. J. Syst. Evol. Microbiol.">
        <title>The Global Catalogue of Microorganisms (GCM) 10K type strain sequencing project: providing services to taxonomists for standard genome sequencing and annotation.</title>
        <authorList>
            <consortium name="The Broad Institute Genomics Platform"/>
            <consortium name="The Broad Institute Genome Sequencing Center for Infectious Disease"/>
            <person name="Wu L."/>
            <person name="Ma J."/>
        </authorList>
    </citation>
    <scope>NUCLEOTIDE SEQUENCE [LARGE SCALE GENOMIC DNA]</scope>
    <source>
        <strain evidence="3">CGMCC 4.7405</strain>
    </source>
</reference>
<feature type="transmembrane region" description="Helical" evidence="1">
    <location>
        <begin position="156"/>
        <end position="176"/>
    </location>
</feature>
<feature type="transmembrane region" description="Helical" evidence="1">
    <location>
        <begin position="56"/>
        <end position="78"/>
    </location>
</feature>
<feature type="transmembrane region" description="Helical" evidence="1">
    <location>
        <begin position="183"/>
        <end position="202"/>
    </location>
</feature>
<keyword evidence="1" id="KW-0472">Membrane</keyword>
<dbReference type="EMBL" id="JBHRZI010000008">
    <property type="protein sequence ID" value="MFC3890890.1"/>
    <property type="molecule type" value="Genomic_DNA"/>
</dbReference>
<keyword evidence="3" id="KW-1185">Reference proteome</keyword>